<evidence type="ECO:0000256" key="7">
    <source>
        <dbReference type="RuleBase" id="RU362125"/>
    </source>
</evidence>
<dbReference type="SUPFAM" id="SSF47203">
    <property type="entry name" value="Acyl-CoA dehydrogenase C-terminal domain-like"/>
    <property type="match status" value="1"/>
</dbReference>
<dbReference type="InterPro" id="IPR009100">
    <property type="entry name" value="AcylCoA_DH/oxidase_NM_dom_sf"/>
</dbReference>
<dbReference type="Pfam" id="PF00441">
    <property type="entry name" value="Acyl-CoA_dh_1"/>
    <property type="match status" value="1"/>
</dbReference>
<organism evidence="11 12">
    <name type="scientific">Micromonospora chaiyaphumensis</name>
    <dbReference type="NCBI Taxonomy" id="307119"/>
    <lineage>
        <taxon>Bacteria</taxon>
        <taxon>Bacillati</taxon>
        <taxon>Actinomycetota</taxon>
        <taxon>Actinomycetes</taxon>
        <taxon>Micromonosporales</taxon>
        <taxon>Micromonosporaceae</taxon>
        <taxon>Micromonospora</taxon>
    </lineage>
</organism>
<dbReference type="GO" id="GO:0005737">
    <property type="term" value="C:cytoplasm"/>
    <property type="evidence" value="ECO:0007669"/>
    <property type="project" value="TreeGrafter"/>
</dbReference>
<feature type="domain" description="Acyl-CoA oxidase/dehydrogenase middle" evidence="9">
    <location>
        <begin position="134"/>
        <end position="236"/>
    </location>
</feature>
<keyword evidence="5 7" id="KW-0274">FAD</keyword>
<dbReference type="Gene3D" id="1.20.140.10">
    <property type="entry name" value="Butyryl-CoA Dehydrogenase, subunit A, domain 3"/>
    <property type="match status" value="1"/>
</dbReference>
<dbReference type="GO" id="GO:0050660">
    <property type="term" value="F:flavin adenine dinucleotide binding"/>
    <property type="evidence" value="ECO:0007669"/>
    <property type="project" value="InterPro"/>
</dbReference>
<dbReference type="SUPFAM" id="SSF56645">
    <property type="entry name" value="Acyl-CoA dehydrogenase NM domain-like"/>
    <property type="match status" value="1"/>
</dbReference>
<sequence>MDFSLDPRTEGLRDNLLDFMDRQIHPAEPVFHEQLGQLGDRWAWDSVPVLARLRTEARKRGLWNLFLPGEHGAGLTNLQYAPLAEITGRSHLAPAVLNCAAPDTGNMEVLAMFGTAQQRKQWLEPLLDGEIRSSFAMTEPDVASSDATNIATRIERDGDHYVINGRKWWITGAMNPNARILIVMGRTDPHAERHRQQSMVLVPRDAPGLEIVRGMAVFGYDDHDHGGHAELAFHDVRVPAENLIGGEGDGFAIAQARLGPGRIHHCMRSIGLAERAIELMCARAEQRVAFGRPLAEQGVIREWIAESRVRIEQLRLLVLKTAWLMDTVGNKGAHTEIQAIKIATPATVQWILDKAIQVHGAAGLSQDFPLAAAYAGIRTLRFADGPDEVHRNALARQELRRQAAARQRVGGERPTI</sequence>
<comment type="cofactor">
    <cofactor evidence="1 7">
        <name>FAD</name>
        <dbReference type="ChEBI" id="CHEBI:57692"/>
    </cofactor>
</comment>
<gene>
    <name evidence="11" type="ORF">GA0070214_101425</name>
</gene>
<dbReference type="InterPro" id="IPR006091">
    <property type="entry name" value="Acyl-CoA_Oxase/DH_mid-dom"/>
</dbReference>
<dbReference type="InterPro" id="IPR046373">
    <property type="entry name" value="Acyl-CoA_Oxase/DH_mid-dom_sf"/>
</dbReference>
<dbReference type="AlphaFoldDB" id="A0A1C4U7S8"/>
<dbReference type="InterPro" id="IPR036250">
    <property type="entry name" value="AcylCo_DH-like_C"/>
</dbReference>
<accession>A0A1C4U7S8</accession>
<dbReference type="PANTHER" id="PTHR48083:SF13">
    <property type="entry name" value="ACYL-COA DEHYDROGENASE FAMILY MEMBER 11"/>
    <property type="match status" value="1"/>
</dbReference>
<dbReference type="InterPro" id="IPR013786">
    <property type="entry name" value="AcylCoA_DH/ox_N"/>
</dbReference>
<dbReference type="InterPro" id="IPR050741">
    <property type="entry name" value="Acyl-CoA_dehydrogenase"/>
</dbReference>
<evidence type="ECO:0000256" key="4">
    <source>
        <dbReference type="ARBA" id="ARBA00022630"/>
    </source>
</evidence>
<dbReference type="FunFam" id="2.40.110.10:FF:000002">
    <property type="entry name" value="Acyl-CoA dehydrogenase fadE12"/>
    <property type="match status" value="1"/>
</dbReference>
<dbReference type="EMBL" id="FMCS01000001">
    <property type="protein sequence ID" value="SCE67702.1"/>
    <property type="molecule type" value="Genomic_DNA"/>
</dbReference>
<reference evidence="12" key="1">
    <citation type="submission" date="2016-06" db="EMBL/GenBank/DDBJ databases">
        <authorList>
            <person name="Varghese N."/>
            <person name="Submissions Spin"/>
        </authorList>
    </citation>
    <scope>NUCLEOTIDE SEQUENCE [LARGE SCALE GENOMIC DNA]</scope>
    <source>
        <strain evidence="12">DSM 45246</strain>
    </source>
</reference>
<feature type="domain" description="Acyl-CoA dehydrogenase/oxidase C-terminal" evidence="8">
    <location>
        <begin position="248"/>
        <end position="397"/>
    </location>
</feature>
<proteinExistence type="inferred from homology"/>
<evidence type="ECO:0000259" key="10">
    <source>
        <dbReference type="Pfam" id="PF02771"/>
    </source>
</evidence>
<evidence type="ECO:0000256" key="1">
    <source>
        <dbReference type="ARBA" id="ARBA00001974"/>
    </source>
</evidence>
<dbReference type="PANTHER" id="PTHR48083">
    <property type="entry name" value="MEDIUM-CHAIN SPECIFIC ACYL-COA DEHYDROGENASE, MITOCHONDRIAL-RELATED"/>
    <property type="match status" value="1"/>
</dbReference>
<dbReference type="GO" id="GO:0003995">
    <property type="term" value="F:acyl-CoA dehydrogenase activity"/>
    <property type="evidence" value="ECO:0007669"/>
    <property type="project" value="TreeGrafter"/>
</dbReference>
<evidence type="ECO:0000256" key="3">
    <source>
        <dbReference type="ARBA" id="ARBA00011738"/>
    </source>
</evidence>
<evidence type="ECO:0000256" key="5">
    <source>
        <dbReference type="ARBA" id="ARBA00022827"/>
    </source>
</evidence>
<evidence type="ECO:0000256" key="2">
    <source>
        <dbReference type="ARBA" id="ARBA00009347"/>
    </source>
</evidence>
<dbReference type="Pfam" id="PF02771">
    <property type="entry name" value="Acyl-CoA_dh_N"/>
    <property type="match status" value="1"/>
</dbReference>
<dbReference type="RefSeq" id="WP_091258396.1">
    <property type="nucleotide sequence ID" value="NZ_FMCS01000001.1"/>
</dbReference>
<dbReference type="GO" id="GO:0033539">
    <property type="term" value="P:fatty acid beta-oxidation using acyl-CoA dehydrogenase"/>
    <property type="evidence" value="ECO:0007669"/>
    <property type="project" value="TreeGrafter"/>
</dbReference>
<dbReference type="Pfam" id="PF02770">
    <property type="entry name" value="Acyl-CoA_dh_M"/>
    <property type="match status" value="1"/>
</dbReference>
<keyword evidence="6 7" id="KW-0560">Oxidoreductase</keyword>
<dbReference type="Proteomes" id="UP000199629">
    <property type="component" value="Unassembled WGS sequence"/>
</dbReference>
<dbReference type="Gene3D" id="2.40.110.10">
    <property type="entry name" value="Butyryl-CoA Dehydrogenase, subunit A, domain 2"/>
    <property type="match status" value="1"/>
</dbReference>
<evidence type="ECO:0000256" key="6">
    <source>
        <dbReference type="ARBA" id="ARBA00023002"/>
    </source>
</evidence>
<dbReference type="InterPro" id="IPR037069">
    <property type="entry name" value="AcylCoA_DH/ox_N_sf"/>
</dbReference>
<keyword evidence="12" id="KW-1185">Reference proteome</keyword>
<protein>
    <submittedName>
        <fullName evidence="11">Acyl-CoA dehydrogenase</fullName>
    </submittedName>
</protein>
<evidence type="ECO:0000259" key="9">
    <source>
        <dbReference type="Pfam" id="PF02770"/>
    </source>
</evidence>
<evidence type="ECO:0000259" key="8">
    <source>
        <dbReference type="Pfam" id="PF00441"/>
    </source>
</evidence>
<name>A0A1C4U7S8_9ACTN</name>
<comment type="subunit">
    <text evidence="3">Homodimer.</text>
</comment>
<comment type="similarity">
    <text evidence="2 7">Belongs to the acyl-CoA dehydrogenase family.</text>
</comment>
<dbReference type="InterPro" id="IPR009075">
    <property type="entry name" value="AcylCo_DH/oxidase_C"/>
</dbReference>
<feature type="domain" description="Acyl-CoA dehydrogenase/oxidase N-terminal" evidence="10">
    <location>
        <begin position="12"/>
        <end position="130"/>
    </location>
</feature>
<evidence type="ECO:0000313" key="12">
    <source>
        <dbReference type="Proteomes" id="UP000199629"/>
    </source>
</evidence>
<keyword evidence="4 7" id="KW-0285">Flavoprotein</keyword>
<evidence type="ECO:0000313" key="11">
    <source>
        <dbReference type="EMBL" id="SCE67702.1"/>
    </source>
</evidence>
<dbReference type="Gene3D" id="1.10.540.10">
    <property type="entry name" value="Acyl-CoA dehydrogenase/oxidase, N-terminal domain"/>
    <property type="match status" value="1"/>
</dbReference>